<proteinExistence type="predicted"/>
<keyword evidence="4" id="KW-1185">Reference proteome</keyword>
<dbReference type="AlphaFoldDB" id="A0A8T1LWS0"/>
<evidence type="ECO:0000313" key="4">
    <source>
        <dbReference type="Proteomes" id="UP000286415"/>
    </source>
</evidence>
<keyword evidence="1" id="KW-0175">Coiled coil</keyword>
<comment type="caution">
    <text evidence="3">The sequence shown here is derived from an EMBL/GenBank/DDBJ whole genome shotgun (WGS) entry which is preliminary data.</text>
</comment>
<keyword evidence="2" id="KW-0812">Transmembrane</keyword>
<dbReference type="EMBL" id="NIRI02000077">
    <property type="protein sequence ID" value="KAG5441209.1"/>
    <property type="molecule type" value="Genomic_DNA"/>
</dbReference>
<organism evidence="3 4">
    <name type="scientific">Clonorchis sinensis</name>
    <name type="common">Chinese liver fluke</name>
    <dbReference type="NCBI Taxonomy" id="79923"/>
    <lineage>
        <taxon>Eukaryota</taxon>
        <taxon>Metazoa</taxon>
        <taxon>Spiralia</taxon>
        <taxon>Lophotrochozoa</taxon>
        <taxon>Platyhelminthes</taxon>
        <taxon>Trematoda</taxon>
        <taxon>Digenea</taxon>
        <taxon>Opisthorchiida</taxon>
        <taxon>Opisthorchiata</taxon>
        <taxon>Opisthorchiidae</taxon>
        <taxon>Clonorchis</taxon>
    </lineage>
</organism>
<feature type="transmembrane region" description="Helical" evidence="2">
    <location>
        <begin position="185"/>
        <end position="210"/>
    </location>
</feature>
<sequence>MDPLVPKFSPYELDYTTDIQQKMRVPDKISYNSDKSIIATEDEPIALRNYKVADLVLDVNNPSVKSPGFSPDLLNNSDVRGPTFARANAAAESFGRDARAAATAHAMSVSSHLVSDSPTTVSAKSSNKRLESQLSDLQKRVASLEFQQGLIGTELMDASTDQLYEFFKPLNETDVALRKSFYKRLLVAATCFGIASVVCLILGVSLMGVYESKRYSDVTSSGLFAFGCAAFSFCLPTFVIAGLLIKALVVTKSANDEARRQRQFRVDELLTVDYPKMPSRILTPPPEYEPAGAANEPTIRVVITRGNAESDAERECEQIPPPPGYYDALRLRFFRCYVDLRTVCSPRVES</sequence>
<feature type="coiled-coil region" evidence="1">
    <location>
        <begin position="120"/>
        <end position="147"/>
    </location>
</feature>
<evidence type="ECO:0000256" key="1">
    <source>
        <dbReference type="SAM" id="Coils"/>
    </source>
</evidence>
<gene>
    <name evidence="3" type="ORF">CSKR_102422</name>
</gene>
<evidence type="ECO:0000256" key="2">
    <source>
        <dbReference type="SAM" id="Phobius"/>
    </source>
</evidence>
<feature type="transmembrane region" description="Helical" evidence="2">
    <location>
        <begin position="222"/>
        <end position="245"/>
    </location>
</feature>
<evidence type="ECO:0000313" key="3">
    <source>
        <dbReference type="EMBL" id="KAG5441209.1"/>
    </source>
</evidence>
<keyword evidence="2" id="KW-1133">Transmembrane helix</keyword>
<name>A0A8T1LWS0_CLOSI</name>
<dbReference type="OrthoDB" id="6267943at2759"/>
<protein>
    <submittedName>
        <fullName evidence="3">Uncharacterized protein</fullName>
    </submittedName>
</protein>
<accession>A0A8T1LWS0</accession>
<reference evidence="3 4" key="2">
    <citation type="journal article" date="2021" name="Genomics">
        <title>High-quality reference genome for Clonorchis sinensis.</title>
        <authorList>
            <person name="Young N.D."/>
            <person name="Stroehlein A.J."/>
            <person name="Kinkar L."/>
            <person name="Wang T."/>
            <person name="Sohn W.M."/>
            <person name="Chang B.C.H."/>
            <person name="Kaur P."/>
            <person name="Weisz D."/>
            <person name="Dudchenko O."/>
            <person name="Aiden E.L."/>
            <person name="Korhonen P.K."/>
            <person name="Gasser R.B."/>
        </authorList>
    </citation>
    <scope>NUCLEOTIDE SEQUENCE [LARGE SCALE GENOMIC DNA]</scope>
    <source>
        <strain evidence="3">Cs-k2</strain>
    </source>
</reference>
<keyword evidence="2" id="KW-0472">Membrane</keyword>
<dbReference type="Proteomes" id="UP000286415">
    <property type="component" value="Unassembled WGS sequence"/>
</dbReference>
<reference evidence="3 4" key="1">
    <citation type="journal article" date="2018" name="Biotechnol. Adv.">
        <title>Improved genomic resources and new bioinformatic workflow for the carcinogenic parasite Clonorchis sinensis: Biotechnological implications.</title>
        <authorList>
            <person name="Wang D."/>
            <person name="Korhonen P.K."/>
            <person name="Gasser R.B."/>
            <person name="Young N.D."/>
        </authorList>
    </citation>
    <scope>NUCLEOTIDE SEQUENCE [LARGE SCALE GENOMIC DNA]</scope>
    <source>
        <strain evidence="3">Cs-k2</strain>
    </source>
</reference>